<organism evidence="7 8">
    <name type="scientific">Gemmobacter megaterium</name>
    <dbReference type="NCBI Taxonomy" id="1086013"/>
    <lineage>
        <taxon>Bacteria</taxon>
        <taxon>Pseudomonadati</taxon>
        <taxon>Pseudomonadota</taxon>
        <taxon>Alphaproteobacteria</taxon>
        <taxon>Rhodobacterales</taxon>
        <taxon>Paracoccaceae</taxon>
        <taxon>Gemmobacter</taxon>
    </lineage>
</organism>
<dbReference type="InterPro" id="IPR051087">
    <property type="entry name" value="Mitochondrial_ACSM"/>
</dbReference>
<evidence type="ECO:0000256" key="2">
    <source>
        <dbReference type="ARBA" id="ARBA00022598"/>
    </source>
</evidence>
<evidence type="ECO:0000313" key="7">
    <source>
        <dbReference type="EMBL" id="SIT10437.1"/>
    </source>
</evidence>
<dbReference type="InterPro" id="IPR042099">
    <property type="entry name" value="ANL_N_sf"/>
</dbReference>
<dbReference type="AlphaFoldDB" id="A0A1N7PIV5"/>
<dbReference type="GO" id="GO:0006633">
    <property type="term" value="P:fatty acid biosynthetic process"/>
    <property type="evidence" value="ECO:0007669"/>
    <property type="project" value="TreeGrafter"/>
</dbReference>
<dbReference type="GO" id="GO:0006637">
    <property type="term" value="P:acyl-CoA metabolic process"/>
    <property type="evidence" value="ECO:0007669"/>
    <property type="project" value="TreeGrafter"/>
</dbReference>
<evidence type="ECO:0000259" key="6">
    <source>
        <dbReference type="Pfam" id="PF13193"/>
    </source>
</evidence>
<dbReference type="InterPro" id="IPR025110">
    <property type="entry name" value="AMP-bd_C"/>
</dbReference>
<keyword evidence="3" id="KW-0547">Nucleotide-binding</keyword>
<dbReference type="PANTHER" id="PTHR43605">
    <property type="entry name" value="ACYL-COENZYME A SYNTHETASE"/>
    <property type="match status" value="1"/>
</dbReference>
<sequence>MFGFAMSTRVRVCRHVAGRKSGLAMALQSRQSLLRMVRGVGVLIPGTSHSQVTERFQWSVPEVYNIGTDVCDRWAATDPDRLALIEVADNGYGPEARTSFARLKELSDRFANVLAGLGLVRTRDGVPGDRVAILLSQRLETAVAHIAAFKGGHISLPLFTLFGPEALLHRLRDSGARVLVTDRASLAVIAAIRADLPALEHIFLVDGLPDGPADASLHDLAAELAATSPEFTPVRTRADDPAVIIYTSGTTGNPKGALHAHRVLLGHLPGVEISHDFLPAPDDLFWTPADWAWIGGLFDVLLPALHHGIPVVACRFGKFSATAAHDLIRRFGVRNAFLPPTAMKLMKADPASRDWSLDMRSVASGGETLGTELLDWGRKALGVTINEFYGQTECNMIVSSCGALEPPVPGVMGRPVPGHRVDVIGPDGAVLGADAEGAIAVLAPDPVMFLGYWNNPQATEEKFVTGPEGRWLVTGDRGVRRADGRLRFVGRDDDVISSGGYRIGPAEIEDCLLGHPAVQMAGVVGQPDPIRGEIVAAFITLAPGHDPSEPLRLDIADHVRKRLAAYEFPRAIHFIDDMPVTTTGKIIRARLRDMFAKGGPA</sequence>
<dbReference type="PANTHER" id="PTHR43605:SF10">
    <property type="entry name" value="ACYL-COA SYNTHETASE MEDIUM CHAIN FAMILY MEMBER 3"/>
    <property type="match status" value="1"/>
</dbReference>
<dbReference type="PROSITE" id="PS00455">
    <property type="entry name" value="AMP_BINDING"/>
    <property type="match status" value="1"/>
</dbReference>
<dbReference type="STRING" id="1086013.SAMN05421774_105289"/>
<reference evidence="7 8" key="1">
    <citation type="submission" date="2017-01" db="EMBL/GenBank/DDBJ databases">
        <authorList>
            <person name="Mah S.A."/>
            <person name="Swanson W.J."/>
            <person name="Moy G.W."/>
            <person name="Vacquier V.D."/>
        </authorList>
    </citation>
    <scope>NUCLEOTIDE SEQUENCE [LARGE SCALE GENOMIC DNA]</scope>
    <source>
        <strain evidence="7 8">DSM 26375</strain>
    </source>
</reference>
<dbReference type="EMBL" id="FTOT01000005">
    <property type="protein sequence ID" value="SIT10437.1"/>
    <property type="molecule type" value="Genomic_DNA"/>
</dbReference>
<dbReference type="Gene3D" id="3.40.50.12780">
    <property type="entry name" value="N-terminal domain of ligase-like"/>
    <property type="match status" value="1"/>
</dbReference>
<feature type="domain" description="AMP-dependent synthetase/ligase" evidence="5">
    <location>
        <begin position="72"/>
        <end position="453"/>
    </location>
</feature>
<evidence type="ECO:0000256" key="1">
    <source>
        <dbReference type="ARBA" id="ARBA00006432"/>
    </source>
</evidence>
<evidence type="ECO:0000259" key="5">
    <source>
        <dbReference type="Pfam" id="PF00501"/>
    </source>
</evidence>
<keyword evidence="8" id="KW-1185">Reference proteome</keyword>
<dbReference type="Pfam" id="PF00501">
    <property type="entry name" value="AMP-binding"/>
    <property type="match status" value="1"/>
</dbReference>
<name>A0A1N7PIV5_9RHOB</name>
<protein>
    <submittedName>
        <fullName evidence="7">Acetyl-CoA synthetase</fullName>
    </submittedName>
</protein>
<keyword evidence="2" id="KW-0436">Ligase</keyword>
<comment type="similarity">
    <text evidence="1">Belongs to the ATP-dependent AMP-binding enzyme family.</text>
</comment>
<dbReference type="InterPro" id="IPR020845">
    <property type="entry name" value="AMP-binding_CS"/>
</dbReference>
<dbReference type="Gene3D" id="3.30.300.30">
    <property type="match status" value="1"/>
</dbReference>
<dbReference type="GO" id="GO:0016405">
    <property type="term" value="F:CoA-ligase activity"/>
    <property type="evidence" value="ECO:0007669"/>
    <property type="project" value="UniProtKB-ARBA"/>
</dbReference>
<dbReference type="Pfam" id="PF13193">
    <property type="entry name" value="AMP-binding_C"/>
    <property type="match status" value="1"/>
</dbReference>
<dbReference type="GO" id="GO:0005524">
    <property type="term" value="F:ATP binding"/>
    <property type="evidence" value="ECO:0007669"/>
    <property type="project" value="UniProtKB-KW"/>
</dbReference>
<evidence type="ECO:0000256" key="3">
    <source>
        <dbReference type="ARBA" id="ARBA00022741"/>
    </source>
</evidence>
<dbReference type="InterPro" id="IPR045851">
    <property type="entry name" value="AMP-bd_C_sf"/>
</dbReference>
<evidence type="ECO:0000313" key="8">
    <source>
        <dbReference type="Proteomes" id="UP000186141"/>
    </source>
</evidence>
<dbReference type="Proteomes" id="UP000186141">
    <property type="component" value="Unassembled WGS sequence"/>
</dbReference>
<dbReference type="GO" id="GO:0015645">
    <property type="term" value="F:fatty acid ligase activity"/>
    <property type="evidence" value="ECO:0007669"/>
    <property type="project" value="TreeGrafter"/>
</dbReference>
<feature type="domain" description="AMP-binding enzyme C-terminal" evidence="6">
    <location>
        <begin position="507"/>
        <end position="585"/>
    </location>
</feature>
<keyword evidence="4" id="KW-0067">ATP-binding</keyword>
<evidence type="ECO:0000256" key="4">
    <source>
        <dbReference type="ARBA" id="ARBA00022840"/>
    </source>
</evidence>
<gene>
    <name evidence="7" type="ORF">SAMN05421774_105289</name>
</gene>
<accession>A0A1N7PIV5</accession>
<dbReference type="SUPFAM" id="SSF56801">
    <property type="entry name" value="Acetyl-CoA synthetase-like"/>
    <property type="match status" value="1"/>
</dbReference>
<proteinExistence type="inferred from homology"/>
<dbReference type="InterPro" id="IPR000873">
    <property type="entry name" value="AMP-dep_synth/lig_dom"/>
</dbReference>
<dbReference type="GO" id="GO:0004321">
    <property type="term" value="F:fatty-acyl-CoA synthase activity"/>
    <property type="evidence" value="ECO:0007669"/>
    <property type="project" value="TreeGrafter"/>
</dbReference>